<feature type="region of interest" description="Disordered" evidence="3">
    <location>
        <begin position="225"/>
        <end position="253"/>
    </location>
</feature>
<evidence type="ECO:0000256" key="1">
    <source>
        <dbReference type="ARBA" id="ARBA00004123"/>
    </source>
</evidence>
<dbReference type="GO" id="GO:0005634">
    <property type="term" value="C:nucleus"/>
    <property type="evidence" value="ECO:0007669"/>
    <property type="project" value="UniProtKB-SubCell"/>
</dbReference>
<keyword evidence="6" id="KW-1185">Reference proteome</keyword>
<dbReference type="PANTHER" id="PTHR12585">
    <property type="entry name" value="SCC1 / RAD21 FAMILY MEMBER"/>
    <property type="match status" value="1"/>
</dbReference>
<dbReference type="AlphaFoldDB" id="A0AAD5V9V8"/>
<evidence type="ECO:0000256" key="2">
    <source>
        <dbReference type="ARBA" id="ARBA00023242"/>
    </source>
</evidence>
<accession>A0AAD5V9V8</accession>
<comment type="subcellular location">
    <subcellularLocation>
        <location evidence="1">Nucleus</location>
    </subcellularLocation>
</comment>
<gene>
    <name evidence="5" type="ORF">NLI96_g2971</name>
</gene>
<feature type="compositionally biased region" description="Basic and acidic residues" evidence="3">
    <location>
        <begin position="436"/>
        <end position="454"/>
    </location>
</feature>
<evidence type="ECO:0000313" key="5">
    <source>
        <dbReference type="EMBL" id="KAJ3488268.1"/>
    </source>
</evidence>
<dbReference type="GO" id="GO:0007062">
    <property type="term" value="P:sister chromatid cohesion"/>
    <property type="evidence" value="ECO:0007669"/>
    <property type="project" value="InterPro"/>
</dbReference>
<dbReference type="GO" id="GO:0003682">
    <property type="term" value="F:chromatin binding"/>
    <property type="evidence" value="ECO:0007669"/>
    <property type="project" value="TreeGrafter"/>
</dbReference>
<keyword evidence="2" id="KW-0539">Nucleus</keyword>
<evidence type="ECO:0000259" key="4">
    <source>
        <dbReference type="Pfam" id="PF04825"/>
    </source>
</evidence>
<name>A0AAD5V9V8_9APHY</name>
<evidence type="ECO:0000313" key="6">
    <source>
        <dbReference type="Proteomes" id="UP001212997"/>
    </source>
</evidence>
<dbReference type="EMBL" id="JANAWD010000071">
    <property type="protein sequence ID" value="KAJ3488268.1"/>
    <property type="molecule type" value="Genomic_DNA"/>
</dbReference>
<sequence length="649" mass="72103">MFFTEELLARRDSGFGLLWLAATLGPKSSFKKLPKRSVITADISQLCRLIVNPPEPLALRLSSNLMIGVARYVTIDEPGTHRYSPFGGTRSLPAYIETSKQQIYKWPNRQLAAFALEFDHLLATWDERVNQHQEIPGDDTSDEEYNPTKRPKKRQRGIQSVSVVERGRAEMHTLEENHEFFLSAPLDGSFSGGYDGVGPPSSLPGLGLRDDFLDGIDIGDELAQELGEGWGGPSSAQAAGSVGSDHWNTQGVREPELIREREQDDLAFDLDFDNQLAVDVLMEIGPVQDPESSDLKVVPDATEGEGWGRDPIIVPLSPVAPASETPEQEAEMAQRKTKRVRLLLDSRTELTNEELQRARTFYMEEQATIRREIAQKKADKESERMLDEMVKGVPRGLHAPVLIDFWLENFRLQVEAHSGQLHIESDGQPPKKRRRVEGDPDTPDRSRRNHEVYHEGVVLDPTVEGGFDPFEVNAHEIVPGVDDFVLPSAQSDVHAGPLSVLRSSEEPGQGRRASRPASILGSQFNFEPLQVHPSDTQRSSLFPWDHAGISSPGGGAAFDFFPGSASHRGAGGSSLGGRRSSARNIGVSPGLEFRHGRMSVEPFEFEVPEDGPQNHDQETQQSDLSVVALERHSQNFYELRDLEYVIDSY</sequence>
<feature type="region of interest" description="Disordered" evidence="3">
    <location>
        <begin position="568"/>
        <end position="590"/>
    </location>
</feature>
<feature type="region of interest" description="Disordered" evidence="3">
    <location>
        <begin position="133"/>
        <end position="160"/>
    </location>
</feature>
<evidence type="ECO:0000256" key="3">
    <source>
        <dbReference type="SAM" id="MobiDB-lite"/>
    </source>
</evidence>
<feature type="region of interest" description="Disordered" evidence="3">
    <location>
        <begin position="421"/>
        <end position="454"/>
    </location>
</feature>
<feature type="compositionally biased region" description="Acidic residues" evidence="3">
    <location>
        <begin position="136"/>
        <end position="145"/>
    </location>
</feature>
<dbReference type="PANTHER" id="PTHR12585:SF72">
    <property type="entry name" value="MEIOTIC RECOMBINATION PROTEIN REC8"/>
    <property type="match status" value="1"/>
</dbReference>
<organism evidence="5 6">
    <name type="scientific">Meripilus lineatus</name>
    <dbReference type="NCBI Taxonomy" id="2056292"/>
    <lineage>
        <taxon>Eukaryota</taxon>
        <taxon>Fungi</taxon>
        <taxon>Dikarya</taxon>
        <taxon>Basidiomycota</taxon>
        <taxon>Agaricomycotina</taxon>
        <taxon>Agaricomycetes</taxon>
        <taxon>Polyporales</taxon>
        <taxon>Meripilaceae</taxon>
        <taxon>Meripilus</taxon>
    </lineage>
</organism>
<dbReference type="GO" id="GO:0008278">
    <property type="term" value="C:cohesin complex"/>
    <property type="evidence" value="ECO:0007669"/>
    <property type="project" value="InterPro"/>
</dbReference>
<dbReference type="Proteomes" id="UP001212997">
    <property type="component" value="Unassembled WGS sequence"/>
</dbReference>
<dbReference type="InterPro" id="IPR039781">
    <property type="entry name" value="Rad21/Rec8-like"/>
</dbReference>
<protein>
    <recommendedName>
        <fullName evidence="4">Rad21/Rec8-like protein N-terminal domain-containing protein</fullName>
    </recommendedName>
</protein>
<reference evidence="5" key="1">
    <citation type="submission" date="2022-07" db="EMBL/GenBank/DDBJ databases">
        <title>Genome Sequence of Physisporinus lineatus.</title>
        <authorList>
            <person name="Buettner E."/>
        </authorList>
    </citation>
    <scope>NUCLEOTIDE SEQUENCE</scope>
    <source>
        <strain evidence="5">VT162</strain>
    </source>
</reference>
<dbReference type="GO" id="GO:1990414">
    <property type="term" value="P:replication-born double-strand break repair via sister chromatid exchange"/>
    <property type="evidence" value="ECO:0007669"/>
    <property type="project" value="TreeGrafter"/>
</dbReference>
<dbReference type="InterPro" id="IPR006910">
    <property type="entry name" value="Rad21_Rec8_N"/>
</dbReference>
<feature type="domain" description="Rad21/Rec8-like protein N-terminal" evidence="4">
    <location>
        <begin position="1"/>
        <end position="71"/>
    </location>
</feature>
<proteinExistence type="predicted"/>
<dbReference type="Pfam" id="PF04825">
    <property type="entry name" value="Rad21_Rec8_N"/>
    <property type="match status" value="1"/>
</dbReference>
<comment type="caution">
    <text evidence="5">The sequence shown here is derived from an EMBL/GenBank/DDBJ whole genome shotgun (WGS) entry which is preliminary data.</text>
</comment>